<feature type="domain" description="Transposase DDE" evidence="1">
    <location>
        <begin position="71"/>
        <end position="118"/>
    </location>
</feature>
<evidence type="ECO:0000259" key="1">
    <source>
        <dbReference type="Pfam" id="PF13612"/>
    </source>
</evidence>
<organism evidence="4 7">
    <name type="scientific">Orientia tsutsugamushi</name>
    <name type="common">Rickettsia tsutsugamushi</name>
    <dbReference type="NCBI Taxonomy" id="784"/>
    <lineage>
        <taxon>Bacteria</taxon>
        <taxon>Pseudomonadati</taxon>
        <taxon>Pseudomonadota</taxon>
        <taxon>Alphaproteobacteria</taxon>
        <taxon>Rickettsiales</taxon>
        <taxon>Rickettsiaceae</taxon>
        <taxon>Rickettsieae</taxon>
        <taxon>Orientia</taxon>
    </lineage>
</organism>
<reference evidence="4" key="1">
    <citation type="submission" date="2018-03" db="EMBL/GenBank/DDBJ databases">
        <authorList>
            <person name="Keele B.F."/>
        </authorList>
    </citation>
    <scope>NUCLEOTIDE SEQUENCE [LARGE SCALE GENOMIC DNA]</scope>
    <source>
        <strain evidence="4">Karp</strain>
        <strain evidence="2">Kato</strain>
        <strain evidence="3">UT176</strain>
    </source>
</reference>
<proteinExistence type="predicted"/>
<evidence type="ECO:0000313" key="5">
    <source>
        <dbReference type="Proteomes" id="UP000244960"/>
    </source>
</evidence>
<reference evidence="5 6" key="2">
    <citation type="submission" date="2018-03" db="EMBL/GenBank/DDBJ databases">
        <authorList>
            <person name="Batty M. E."/>
            <person name="Batty M E."/>
        </authorList>
    </citation>
    <scope>NUCLEOTIDE SEQUENCE [LARGE SCALE GENOMIC DNA]</scope>
</reference>
<name>A0A2U3RQ77_ORITS</name>
<evidence type="ECO:0000313" key="3">
    <source>
        <dbReference type="EMBL" id="SPR09975.1"/>
    </source>
</evidence>
<evidence type="ECO:0000313" key="7">
    <source>
        <dbReference type="Proteomes" id="UP000245243"/>
    </source>
</evidence>
<protein>
    <submittedName>
        <fullName evidence="4">Transposase</fullName>
    </submittedName>
</protein>
<dbReference type="InterPro" id="IPR025668">
    <property type="entry name" value="Tnp_DDE_dom"/>
</dbReference>
<gene>
    <name evidence="4" type="ORF">KARP_01266</name>
    <name evidence="2" type="ORF">KATO_01544</name>
    <name evidence="3" type="ORF">UT176_01641</name>
</gene>
<sequence length="129" mass="15252">MIYFYLSSCKDFKNYYLYYARYKYKGYFCLPSYSRIIQLWPRMLLPLTSCIMHCLGDETGILYGTIAAIRVIIDSIKLAIYHNKYISSNRVCNKISKICKSSYCLFLCFKLHLVINNKVQTKKFNNDAE</sequence>
<dbReference type="Proteomes" id="UP000244960">
    <property type="component" value="Chromosome I"/>
</dbReference>
<dbReference type="EMBL" id="LS398547">
    <property type="protein sequence ID" value="SPR09975.1"/>
    <property type="molecule type" value="Genomic_DNA"/>
</dbReference>
<dbReference type="AlphaFoldDB" id="A0A2U3RQ77"/>
<evidence type="ECO:0000313" key="6">
    <source>
        <dbReference type="Proteomes" id="UP000244992"/>
    </source>
</evidence>
<dbReference type="Pfam" id="PF13612">
    <property type="entry name" value="DDE_Tnp_1_3"/>
    <property type="match status" value="1"/>
</dbReference>
<accession>A0A2U3RQ77</accession>
<evidence type="ECO:0000313" key="4">
    <source>
        <dbReference type="EMBL" id="SPR15381.1"/>
    </source>
</evidence>
<evidence type="ECO:0000313" key="2">
    <source>
        <dbReference type="EMBL" id="SPR09738.1"/>
    </source>
</evidence>
<dbReference type="Proteomes" id="UP000245243">
    <property type="component" value="Chromosome I"/>
</dbReference>
<dbReference type="EMBL" id="LS398550">
    <property type="protein sequence ID" value="SPR09738.1"/>
    <property type="molecule type" value="Genomic_DNA"/>
</dbReference>
<dbReference type="Proteomes" id="UP000244992">
    <property type="component" value="Chromosome I"/>
</dbReference>
<dbReference type="EMBL" id="LS398548">
    <property type="protein sequence ID" value="SPR15381.1"/>
    <property type="molecule type" value="Genomic_DNA"/>
</dbReference>